<reference evidence="3 4" key="1">
    <citation type="submission" date="2020-12" db="EMBL/GenBank/DDBJ databases">
        <title>Streptomyces typhae sp. nov., a novel endophytic actinomycete isolated from the root of cattail pollen (Typha angustifolia L.).</title>
        <authorList>
            <person name="Peng C."/>
            <person name="Liu C."/>
        </authorList>
    </citation>
    <scope>NUCLEOTIDE SEQUENCE [LARGE SCALE GENOMIC DNA]</scope>
    <source>
        <strain evidence="3 4">JCM 4753</strain>
    </source>
</reference>
<dbReference type="InterPro" id="IPR012951">
    <property type="entry name" value="BBE"/>
</dbReference>
<feature type="domain" description="Berberine/berberine-like" evidence="2">
    <location>
        <begin position="160"/>
        <end position="207"/>
    </location>
</feature>
<dbReference type="Proteomes" id="UP000634780">
    <property type="component" value="Unassembled WGS sequence"/>
</dbReference>
<sequence>MASKDEHARRTALRPATVTGAGSALGPVLNPVSAGATSPAGAATRPAAPVAAADRLPNGPVRVTRDGPRYPHLTTRGASNRFRAGPSRSTWSARRLKSSTPYGSRCGRVPASPSAAAGTASRRAPAYLAWIRGCYRDLFADTGGAPVPGEHADGTFIDHPDTDLADPRRNTSGTPWQTLSCEANHARLGAVKAQWDPRNVFHHALSVSAA</sequence>
<evidence type="ECO:0000313" key="4">
    <source>
        <dbReference type="Proteomes" id="UP000634780"/>
    </source>
</evidence>
<gene>
    <name evidence="3" type="ORF">JGB26_20165</name>
</gene>
<dbReference type="InterPro" id="IPR006311">
    <property type="entry name" value="TAT_signal"/>
</dbReference>
<evidence type="ECO:0000313" key="3">
    <source>
        <dbReference type="EMBL" id="MBJ3809406.1"/>
    </source>
</evidence>
<protein>
    <submittedName>
        <fullName evidence="3">BBE domain-containing protein</fullName>
    </submittedName>
</protein>
<keyword evidence="4" id="KW-1185">Reference proteome</keyword>
<feature type="compositionally biased region" description="Polar residues" evidence="1">
    <location>
        <begin position="87"/>
        <end position="102"/>
    </location>
</feature>
<evidence type="ECO:0000256" key="1">
    <source>
        <dbReference type="SAM" id="MobiDB-lite"/>
    </source>
</evidence>
<feature type="region of interest" description="Disordered" evidence="1">
    <location>
        <begin position="1"/>
        <end position="118"/>
    </location>
</feature>
<dbReference type="Gene3D" id="3.40.462.20">
    <property type="match status" value="1"/>
</dbReference>
<organism evidence="3 4">
    <name type="scientific">Streptomyces flavofungini</name>
    <dbReference type="NCBI Taxonomy" id="68200"/>
    <lineage>
        <taxon>Bacteria</taxon>
        <taxon>Bacillati</taxon>
        <taxon>Actinomycetota</taxon>
        <taxon>Actinomycetes</taxon>
        <taxon>Kitasatosporales</taxon>
        <taxon>Streptomycetaceae</taxon>
        <taxon>Streptomyces</taxon>
    </lineage>
</organism>
<dbReference type="PROSITE" id="PS51318">
    <property type="entry name" value="TAT"/>
    <property type="match status" value="1"/>
</dbReference>
<dbReference type="RefSeq" id="WP_198897848.1">
    <property type="nucleotide sequence ID" value="NZ_BMVR01000012.1"/>
</dbReference>
<comment type="caution">
    <text evidence="3">The sequence shown here is derived from an EMBL/GenBank/DDBJ whole genome shotgun (WGS) entry which is preliminary data.</text>
</comment>
<dbReference type="Pfam" id="PF08031">
    <property type="entry name" value="BBE"/>
    <property type="match status" value="1"/>
</dbReference>
<name>A0ABS0X8J9_9ACTN</name>
<accession>A0ABS0X8J9</accession>
<evidence type="ECO:0000259" key="2">
    <source>
        <dbReference type="Pfam" id="PF08031"/>
    </source>
</evidence>
<proteinExistence type="predicted"/>
<dbReference type="EMBL" id="JAEKOZ010000011">
    <property type="protein sequence ID" value="MBJ3809406.1"/>
    <property type="molecule type" value="Genomic_DNA"/>
</dbReference>
<feature type="compositionally biased region" description="Low complexity" evidence="1">
    <location>
        <begin position="31"/>
        <end position="53"/>
    </location>
</feature>